<feature type="transmembrane region" description="Helical" evidence="1">
    <location>
        <begin position="89"/>
        <end position="110"/>
    </location>
</feature>
<dbReference type="GO" id="GO:0016747">
    <property type="term" value="F:acyltransferase activity, transferring groups other than amino-acyl groups"/>
    <property type="evidence" value="ECO:0007669"/>
    <property type="project" value="InterPro"/>
</dbReference>
<feature type="transmembrane region" description="Helical" evidence="1">
    <location>
        <begin position="20"/>
        <end position="38"/>
    </location>
</feature>
<evidence type="ECO:0000256" key="1">
    <source>
        <dbReference type="SAM" id="Phobius"/>
    </source>
</evidence>
<evidence type="ECO:0000313" key="3">
    <source>
        <dbReference type="EMBL" id="AWM32873.1"/>
    </source>
</evidence>
<feature type="transmembrane region" description="Helical" evidence="1">
    <location>
        <begin position="246"/>
        <end position="270"/>
    </location>
</feature>
<sequence>MDALKRRAISGDSSIFLDGMRLLAALVVLVWHASYQWLPGYPRLLAIFDDLSHAAVIVFFVLSGYLIAYTTTNNNRGPRQYAVARLSRLYSVLIPALVITALIEFAVSYLDPVISASYSRGNPLPRYALCLAFCNEIGLLSASPPINNPLWSLSFEFWYYAIFGLWFFRHPGAKSLILIVLACCVAGPKILLLMPIWVLGFLAYRIPAPTFTIKRGWALVGVLIFVAVLVVIYVPDFPYNLGRKPFFYANRFLTDWLTGIIFALAVWLLPAGSNAVKPAAVNLLRTIADLSFPLYILHYPLLVLWRAAFGWRANDVSQMCIAIVSVTVVAVIIGVFLEQQRGIWVRFFKWAVNCIKPLPIPFSEKTLPV</sequence>
<evidence type="ECO:0000313" key="4">
    <source>
        <dbReference type="Proteomes" id="UP000245999"/>
    </source>
</evidence>
<dbReference type="InterPro" id="IPR050879">
    <property type="entry name" value="Acyltransferase_3"/>
</dbReference>
<organism evidence="3 4">
    <name type="scientific">Hymenobacter nivis</name>
    <dbReference type="NCBI Taxonomy" id="1850093"/>
    <lineage>
        <taxon>Bacteria</taxon>
        <taxon>Pseudomonadati</taxon>
        <taxon>Bacteroidota</taxon>
        <taxon>Cytophagia</taxon>
        <taxon>Cytophagales</taxon>
        <taxon>Hymenobacteraceae</taxon>
        <taxon>Hymenobacter</taxon>
    </lineage>
</organism>
<feature type="transmembrane region" description="Helical" evidence="1">
    <location>
        <begin position="150"/>
        <end position="168"/>
    </location>
</feature>
<keyword evidence="1" id="KW-0472">Membrane</keyword>
<dbReference type="Pfam" id="PF01757">
    <property type="entry name" value="Acyl_transf_3"/>
    <property type="match status" value="1"/>
</dbReference>
<evidence type="ECO:0000259" key="2">
    <source>
        <dbReference type="Pfam" id="PF01757"/>
    </source>
</evidence>
<feature type="transmembrane region" description="Helical" evidence="1">
    <location>
        <begin position="316"/>
        <end position="337"/>
    </location>
</feature>
<proteinExistence type="predicted"/>
<feature type="transmembrane region" description="Helical" evidence="1">
    <location>
        <begin position="216"/>
        <end position="234"/>
    </location>
</feature>
<keyword evidence="1" id="KW-0812">Transmembrane</keyword>
<dbReference type="Proteomes" id="UP000245999">
    <property type="component" value="Chromosome"/>
</dbReference>
<feature type="transmembrane region" description="Helical" evidence="1">
    <location>
        <begin position="44"/>
        <end position="68"/>
    </location>
</feature>
<keyword evidence="1" id="KW-1133">Transmembrane helix</keyword>
<gene>
    <name evidence="3" type="ORF">DDQ68_08815</name>
</gene>
<protein>
    <recommendedName>
        <fullName evidence="2">Acyltransferase 3 domain-containing protein</fullName>
    </recommendedName>
</protein>
<dbReference type="AlphaFoldDB" id="A0A2Z3GGX7"/>
<dbReference type="EMBL" id="CP029145">
    <property type="protein sequence ID" value="AWM32873.1"/>
    <property type="molecule type" value="Genomic_DNA"/>
</dbReference>
<feature type="domain" description="Acyltransferase 3" evidence="2">
    <location>
        <begin position="16"/>
        <end position="334"/>
    </location>
</feature>
<accession>A0A2Z3GGX7</accession>
<feature type="transmembrane region" description="Helical" evidence="1">
    <location>
        <begin position="175"/>
        <end position="204"/>
    </location>
</feature>
<dbReference type="KEGG" id="hnv:DDQ68_08815"/>
<dbReference type="InterPro" id="IPR002656">
    <property type="entry name" value="Acyl_transf_3_dom"/>
</dbReference>
<name>A0A2Z3GGX7_9BACT</name>
<dbReference type="PANTHER" id="PTHR23028">
    <property type="entry name" value="ACETYLTRANSFERASE"/>
    <property type="match status" value="1"/>
</dbReference>
<keyword evidence="4" id="KW-1185">Reference proteome</keyword>
<reference evidence="4" key="1">
    <citation type="submission" date="2018-04" db="EMBL/GenBank/DDBJ databases">
        <title>Complete genome of Antarctic heterotrophic bacterium Hymenobacter nivis.</title>
        <authorList>
            <person name="Terashima M."/>
        </authorList>
    </citation>
    <scope>NUCLEOTIDE SEQUENCE [LARGE SCALE GENOMIC DNA]</scope>
    <source>
        <strain evidence="4">NBRC 111535</strain>
    </source>
</reference>
<dbReference type="RefSeq" id="WP_109655968.1">
    <property type="nucleotide sequence ID" value="NZ_CP029145.1"/>
</dbReference>
<dbReference type="OrthoDB" id="9796461at2"/>